<name>A0ABX8WA47_9LACO</name>
<evidence type="ECO:0000313" key="2">
    <source>
        <dbReference type="Proteomes" id="UP000826550"/>
    </source>
</evidence>
<sequence>MNSNEKAMINRYRKDKRKIENDWRKVNKDMWRLIKYVQQYLECIEQ</sequence>
<evidence type="ECO:0008006" key="3">
    <source>
        <dbReference type="Google" id="ProtNLM"/>
    </source>
</evidence>
<evidence type="ECO:0000313" key="1">
    <source>
        <dbReference type="EMBL" id="QYN53068.1"/>
    </source>
</evidence>
<accession>A0ABX8WA47</accession>
<reference evidence="1 2" key="1">
    <citation type="submission" date="2020-01" db="EMBL/GenBank/DDBJ databases">
        <title>Vast differences in strain-level diversity in the gut microbiota of two closely related honey bee species.</title>
        <authorList>
            <person name="Ellegaard K.M."/>
            <person name="Suenami S."/>
            <person name="Miyazaki R."/>
            <person name="Engel P."/>
        </authorList>
    </citation>
    <scope>NUCLEOTIDE SEQUENCE [LARGE SCALE GENOMIC DNA]</scope>
    <source>
        <strain evidence="1 2">ESL0416</strain>
    </source>
</reference>
<protein>
    <recommendedName>
        <fullName evidence="3">Transposase</fullName>
    </recommendedName>
</protein>
<dbReference type="RefSeq" id="WP_220219868.1">
    <property type="nucleotide sequence ID" value="NZ_CP048268.1"/>
</dbReference>
<dbReference type="Proteomes" id="UP000826550">
    <property type="component" value="Chromosome"/>
</dbReference>
<keyword evidence="2" id="KW-1185">Reference proteome</keyword>
<dbReference type="EMBL" id="CP048268">
    <property type="protein sequence ID" value="QYN53068.1"/>
    <property type="molecule type" value="Genomic_DNA"/>
</dbReference>
<organism evidence="1 2">
    <name type="scientific">Lactobacillus panisapium</name>
    <dbReference type="NCBI Taxonomy" id="2012495"/>
    <lineage>
        <taxon>Bacteria</taxon>
        <taxon>Bacillati</taxon>
        <taxon>Bacillota</taxon>
        <taxon>Bacilli</taxon>
        <taxon>Lactobacillales</taxon>
        <taxon>Lactobacillaceae</taxon>
        <taxon>Lactobacillus</taxon>
    </lineage>
</organism>
<proteinExistence type="predicted"/>
<gene>
    <name evidence="1" type="ORF">GYM71_06385</name>
</gene>